<name>A0A2M8ETD6_9BACT</name>
<proteinExistence type="predicted"/>
<evidence type="ECO:0000313" key="1">
    <source>
        <dbReference type="EMBL" id="PJC28382.1"/>
    </source>
</evidence>
<dbReference type="Proteomes" id="UP000229816">
    <property type="component" value="Unassembled WGS sequence"/>
</dbReference>
<dbReference type="EMBL" id="PFSF01000012">
    <property type="protein sequence ID" value="PJC28382.1"/>
    <property type="molecule type" value="Genomic_DNA"/>
</dbReference>
<gene>
    <name evidence="1" type="ORF">CO054_00525</name>
</gene>
<protein>
    <submittedName>
        <fullName evidence="1">Uncharacterized protein</fullName>
    </submittedName>
</protein>
<evidence type="ECO:0000313" key="2">
    <source>
        <dbReference type="Proteomes" id="UP000229816"/>
    </source>
</evidence>
<accession>A0A2M8ETD6</accession>
<organism evidence="1 2">
    <name type="scientific">Candidatus Shapirobacteria bacterium CG_4_9_14_0_2_um_filter_39_11</name>
    <dbReference type="NCBI Taxonomy" id="1974478"/>
    <lineage>
        <taxon>Bacteria</taxon>
        <taxon>Candidatus Shapironibacteriota</taxon>
    </lineage>
</organism>
<sequence length="142" mass="17038">MAIKHKNRPQLPLTELPENRKITFSFEYYDTSCDDYCISNQKWSKEQIKKALGRLKDISSKSFNQLRKERGVYHFYEVYWEQTIKKEEFPNPAVNHMSPFHFALLGVNRQLARVYGAYYAGTFFIVWFDLDHEIWHSPLKHT</sequence>
<comment type="caution">
    <text evidence="1">The sequence shown here is derived from an EMBL/GenBank/DDBJ whole genome shotgun (WGS) entry which is preliminary data.</text>
</comment>
<reference evidence="2" key="1">
    <citation type="submission" date="2017-09" db="EMBL/GenBank/DDBJ databases">
        <title>Depth-based differentiation of microbial function through sediment-hosted aquifers and enrichment of novel symbionts in the deep terrestrial subsurface.</title>
        <authorList>
            <person name="Probst A.J."/>
            <person name="Ladd B."/>
            <person name="Jarett J.K."/>
            <person name="Geller-Mcgrath D.E."/>
            <person name="Sieber C.M.K."/>
            <person name="Emerson J.B."/>
            <person name="Anantharaman K."/>
            <person name="Thomas B.C."/>
            <person name="Malmstrom R."/>
            <person name="Stieglmeier M."/>
            <person name="Klingl A."/>
            <person name="Woyke T."/>
            <person name="Ryan C.M."/>
            <person name="Banfield J.F."/>
        </authorList>
    </citation>
    <scope>NUCLEOTIDE SEQUENCE [LARGE SCALE GENOMIC DNA]</scope>
</reference>
<dbReference type="AlphaFoldDB" id="A0A2M8ETD6"/>